<dbReference type="Proteomes" id="UP000036403">
    <property type="component" value="Unassembled WGS sequence"/>
</dbReference>
<dbReference type="OrthoDB" id="7551493at2759"/>
<dbReference type="PaxDb" id="67767-A0A0J7K276"/>
<evidence type="ECO:0000313" key="2">
    <source>
        <dbReference type="Proteomes" id="UP000036403"/>
    </source>
</evidence>
<sequence length="146" mass="17174">MCKRHVQAISEYPQPNNVKKLQGFLGLIIDKDIEQERKELRDAAEVVNKAVQEYNKYQYDKRHQKPTRYKECDLVLVKILQYKPGTNQKLAPKFKGPYQIRKVLKKNRFVITDVPGYNLTQKPLNTILSSDKLKPWIRVTTDESNE</sequence>
<keyword evidence="2" id="KW-1185">Reference proteome</keyword>
<protein>
    <submittedName>
        <fullName evidence="1">Uncharacterized protein</fullName>
    </submittedName>
</protein>
<organism evidence="1 2">
    <name type="scientific">Lasius niger</name>
    <name type="common">Black garden ant</name>
    <dbReference type="NCBI Taxonomy" id="67767"/>
    <lineage>
        <taxon>Eukaryota</taxon>
        <taxon>Metazoa</taxon>
        <taxon>Ecdysozoa</taxon>
        <taxon>Arthropoda</taxon>
        <taxon>Hexapoda</taxon>
        <taxon>Insecta</taxon>
        <taxon>Pterygota</taxon>
        <taxon>Neoptera</taxon>
        <taxon>Endopterygota</taxon>
        <taxon>Hymenoptera</taxon>
        <taxon>Apocrita</taxon>
        <taxon>Aculeata</taxon>
        <taxon>Formicoidea</taxon>
        <taxon>Formicidae</taxon>
        <taxon>Formicinae</taxon>
        <taxon>Lasius</taxon>
        <taxon>Lasius</taxon>
    </lineage>
</organism>
<dbReference type="EMBL" id="LBMM01016118">
    <property type="protein sequence ID" value="KMQ84543.1"/>
    <property type="molecule type" value="Genomic_DNA"/>
</dbReference>
<evidence type="ECO:0000313" key="1">
    <source>
        <dbReference type="EMBL" id="KMQ84543.1"/>
    </source>
</evidence>
<proteinExistence type="predicted"/>
<name>A0A0J7K276_LASNI</name>
<dbReference type="AlphaFoldDB" id="A0A0J7K276"/>
<accession>A0A0J7K276</accession>
<reference evidence="1 2" key="1">
    <citation type="submission" date="2015-04" db="EMBL/GenBank/DDBJ databases">
        <title>Lasius niger genome sequencing.</title>
        <authorList>
            <person name="Konorov E.A."/>
            <person name="Nikitin M.A."/>
            <person name="Kirill M.V."/>
            <person name="Chang P."/>
        </authorList>
    </citation>
    <scope>NUCLEOTIDE SEQUENCE [LARGE SCALE GENOMIC DNA]</scope>
    <source>
        <tissue evidence="1">Whole</tissue>
    </source>
</reference>
<comment type="caution">
    <text evidence="1">The sequence shown here is derived from an EMBL/GenBank/DDBJ whole genome shotgun (WGS) entry which is preliminary data.</text>
</comment>
<gene>
    <name evidence="1" type="ORF">RF55_17572</name>
</gene>